<keyword evidence="2" id="KW-1185">Reference proteome</keyword>
<dbReference type="Proteomes" id="UP001172778">
    <property type="component" value="Unassembled WGS sequence"/>
</dbReference>
<dbReference type="RefSeq" id="WP_284102899.1">
    <property type="nucleotide sequence ID" value="NZ_JARRAF010000042.1"/>
</dbReference>
<dbReference type="EMBL" id="JARRAF010000042">
    <property type="protein sequence ID" value="MDK2126580.1"/>
    <property type="molecule type" value="Genomic_DNA"/>
</dbReference>
<protein>
    <recommendedName>
        <fullName evidence="3">Lipoprotein</fullName>
    </recommendedName>
</protein>
<proteinExistence type="predicted"/>
<evidence type="ECO:0000313" key="2">
    <source>
        <dbReference type="Proteomes" id="UP001172778"/>
    </source>
</evidence>
<sequence>MPKIWLGICCIPFVLACSQQKPDTHSAQCGDAQFEVKIGVGYGSDLSREYTVTAIKDGKKKEVFKGYEFFKSACLKSKKGKPIFVIDNSCSGSACLDHGFSAIDPSSLKYLVRPPSNNKTDHWNKVSALLEEPIPDMDNLPHLLCCSEKQKSDFESSLQ</sequence>
<comment type="caution">
    <text evidence="1">The sequence shown here is derived from an EMBL/GenBank/DDBJ whole genome shotgun (WGS) entry which is preliminary data.</text>
</comment>
<organism evidence="1 2">
    <name type="scientific">Parachitinimonas caeni</name>
    <dbReference type="NCBI Taxonomy" id="3031301"/>
    <lineage>
        <taxon>Bacteria</taxon>
        <taxon>Pseudomonadati</taxon>
        <taxon>Pseudomonadota</taxon>
        <taxon>Betaproteobacteria</taxon>
        <taxon>Neisseriales</taxon>
        <taxon>Chitinibacteraceae</taxon>
        <taxon>Parachitinimonas</taxon>
    </lineage>
</organism>
<evidence type="ECO:0000313" key="1">
    <source>
        <dbReference type="EMBL" id="MDK2126580.1"/>
    </source>
</evidence>
<reference evidence="1" key="1">
    <citation type="submission" date="2023-03" db="EMBL/GenBank/DDBJ databases">
        <title>Chitinimonas shenzhenensis gen. nov., sp. nov., a novel member of family Burkholderiaceae isolated from activated sludge collected in Shen Zhen, China.</title>
        <authorList>
            <person name="Wang X."/>
        </authorList>
    </citation>
    <scope>NUCLEOTIDE SEQUENCE</scope>
    <source>
        <strain evidence="1">DQS-5</strain>
    </source>
</reference>
<dbReference type="PROSITE" id="PS51257">
    <property type="entry name" value="PROKAR_LIPOPROTEIN"/>
    <property type="match status" value="1"/>
</dbReference>
<accession>A0ABT7E553</accession>
<evidence type="ECO:0008006" key="3">
    <source>
        <dbReference type="Google" id="ProtNLM"/>
    </source>
</evidence>
<gene>
    <name evidence="1" type="ORF">PZA18_21280</name>
</gene>
<name>A0ABT7E553_9NEIS</name>